<sequence>MKYETAQYTLLGDRTMNQDRYLIMEAPDAILLALADGMGGHPKGEMAAQILMDNARKAFLTSRKPIANPRFFLSGLMEMSHREILEFGSKQEPQIEPRTTGVLCLVQEDCAYWAHIGDSRLYIMRNGVIHLRTDDHSYVEHLRQQGLISAAQVHTHKFRNYVTRCLGGTSNRPVAELSGPHELKEGDVVLLCSDGFWGPLAERPMVDTLYKDQASLVKKIAQLANNAAATSHPESDNVTVVALKWREKEAKLAPADFSMAISRKKRDLLSTPAEQVDVTKAIKDLRKFVDDIDIE</sequence>
<dbReference type="InterPro" id="IPR015655">
    <property type="entry name" value="PP2C"/>
</dbReference>
<dbReference type="SUPFAM" id="SSF81606">
    <property type="entry name" value="PP2C-like"/>
    <property type="match status" value="1"/>
</dbReference>
<dbReference type="Pfam" id="PF13672">
    <property type="entry name" value="PP2C_2"/>
    <property type="match status" value="1"/>
</dbReference>
<dbReference type="OrthoDB" id="9801841at2"/>
<dbReference type="CDD" id="cd00143">
    <property type="entry name" value="PP2Cc"/>
    <property type="match status" value="1"/>
</dbReference>
<protein>
    <recommendedName>
        <fullName evidence="1">PPM-type phosphatase domain-containing protein</fullName>
    </recommendedName>
</protein>
<dbReference type="RefSeq" id="WP_069121306.1">
    <property type="nucleotide sequence ID" value="NZ_MARB01000003.1"/>
</dbReference>
<dbReference type="AlphaFoldDB" id="A0A7Z0VPG6"/>
<feature type="domain" description="PPM-type phosphatase" evidence="1">
    <location>
        <begin position="4"/>
        <end position="245"/>
    </location>
</feature>
<dbReference type="SMART" id="SM00332">
    <property type="entry name" value="PP2Cc"/>
    <property type="match status" value="1"/>
</dbReference>
<proteinExistence type="predicted"/>
<reference evidence="2 3" key="1">
    <citation type="submission" date="2016-06" db="EMBL/GenBank/DDBJ databases">
        <title>Genome sequence of endosymbiont of Candidatus Endolucinida thiodiazotropha.</title>
        <authorList>
            <person name="Poehlein A."/>
            <person name="Koenig S."/>
            <person name="Heiden S.E."/>
            <person name="Thuermer A."/>
            <person name="Voget S."/>
            <person name="Daniel R."/>
            <person name="Markert S."/>
            <person name="Gros O."/>
            <person name="Schweder T."/>
        </authorList>
    </citation>
    <scope>NUCLEOTIDE SEQUENCE [LARGE SCALE GENOMIC DNA]</scope>
    <source>
        <strain evidence="2 3">COS</strain>
    </source>
</reference>
<evidence type="ECO:0000313" key="3">
    <source>
        <dbReference type="Proteomes" id="UP000094769"/>
    </source>
</evidence>
<dbReference type="PROSITE" id="PS51746">
    <property type="entry name" value="PPM_2"/>
    <property type="match status" value="1"/>
</dbReference>
<dbReference type="PANTHER" id="PTHR13832">
    <property type="entry name" value="PROTEIN PHOSPHATASE 2C"/>
    <property type="match status" value="1"/>
</dbReference>
<gene>
    <name evidence="2" type="ORF">CODIS_06870</name>
</gene>
<dbReference type="SMART" id="SM00331">
    <property type="entry name" value="PP2C_SIG"/>
    <property type="match status" value="1"/>
</dbReference>
<organism evidence="2 3">
    <name type="scientific">Candidatus Thiodiazotropha endolucinida</name>
    <dbReference type="NCBI Taxonomy" id="1655433"/>
    <lineage>
        <taxon>Bacteria</taxon>
        <taxon>Pseudomonadati</taxon>
        <taxon>Pseudomonadota</taxon>
        <taxon>Gammaproteobacteria</taxon>
        <taxon>Chromatiales</taxon>
        <taxon>Sedimenticolaceae</taxon>
        <taxon>Candidatus Thiodiazotropha</taxon>
    </lineage>
</organism>
<dbReference type="EMBL" id="MARB01000003">
    <property type="protein sequence ID" value="ODJ89075.1"/>
    <property type="molecule type" value="Genomic_DNA"/>
</dbReference>
<dbReference type="PANTHER" id="PTHR13832:SF827">
    <property type="entry name" value="PROTEIN PHOSPHATASE 1L"/>
    <property type="match status" value="1"/>
</dbReference>
<comment type="caution">
    <text evidence="2">The sequence shown here is derived from an EMBL/GenBank/DDBJ whole genome shotgun (WGS) entry which is preliminary data.</text>
</comment>
<evidence type="ECO:0000259" key="1">
    <source>
        <dbReference type="PROSITE" id="PS51746"/>
    </source>
</evidence>
<dbReference type="GO" id="GO:0004722">
    <property type="term" value="F:protein serine/threonine phosphatase activity"/>
    <property type="evidence" value="ECO:0007669"/>
    <property type="project" value="InterPro"/>
</dbReference>
<evidence type="ECO:0000313" key="2">
    <source>
        <dbReference type="EMBL" id="ODJ89075.1"/>
    </source>
</evidence>
<dbReference type="Proteomes" id="UP000094769">
    <property type="component" value="Unassembled WGS sequence"/>
</dbReference>
<keyword evidence="2" id="KW-0378">Hydrolase</keyword>
<dbReference type="InterPro" id="IPR036457">
    <property type="entry name" value="PPM-type-like_dom_sf"/>
</dbReference>
<dbReference type="InterPro" id="IPR001932">
    <property type="entry name" value="PPM-type_phosphatase-like_dom"/>
</dbReference>
<keyword evidence="3" id="KW-1185">Reference proteome</keyword>
<dbReference type="Gene3D" id="3.60.40.10">
    <property type="entry name" value="PPM-type phosphatase domain"/>
    <property type="match status" value="1"/>
</dbReference>
<accession>A0A7Z0VPG6</accession>
<name>A0A7Z0VPG6_9GAMM</name>